<name>F4RBS1_MELLP</name>
<organism evidence="3">
    <name type="scientific">Melampsora larici-populina (strain 98AG31 / pathotype 3-4-7)</name>
    <name type="common">Poplar leaf rust fungus</name>
    <dbReference type="NCBI Taxonomy" id="747676"/>
    <lineage>
        <taxon>Eukaryota</taxon>
        <taxon>Fungi</taxon>
        <taxon>Dikarya</taxon>
        <taxon>Basidiomycota</taxon>
        <taxon>Pucciniomycotina</taxon>
        <taxon>Pucciniomycetes</taxon>
        <taxon>Pucciniales</taxon>
        <taxon>Melampsoraceae</taxon>
        <taxon>Melampsora</taxon>
    </lineage>
</organism>
<evidence type="ECO:0000313" key="3">
    <source>
        <dbReference type="Proteomes" id="UP000001072"/>
    </source>
</evidence>
<sequence>MYKLNLLALLVLLLAGIDSSMAWYSFFPCRGTRIHAVCANSWSTLSSSNTCETVQGASAAENTGGTIVNGVVRWSCDYQKKAGCFCCAFEDLHCMILKLIYHLNDFIGQEKRSSH</sequence>
<keyword evidence="1" id="KW-0732">Signal</keyword>
<dbReference type="KEGG" id="mlr:MELLADRAFT_123537"/>
<keyword evidence="3" id="KW-1185">Reference proteome</keyword>
<feature type="chain" id="PRO_5003314956" evidence="1">
    <location>
        <begin position="23"/>
        <end position="115"/>
    </location>
</feature>
<accession>F4RBS1</accession>
<dbReference type="RefSeq" id="XP_007406453.1">
    <property type="nucleotide sequence ID" value="XM_007406391.1"/>
</dbReference>
<evidence type="ECO:0000256" key="1">
    <source>
        <dbReference type="SAM" id="SignalP"/>
    </source>
</evidence>
<dbReference type="EMBL" id="GL883095">
    <property type="protein sequence ID" value="EGG10152.1"/>
    <property type="molecule type" value="Genomic_DNA"/>
</dbReference>
<dbReference type="GeneID" id="18926388"/>
<feature type="signal peptide" evidence="1">
    <location>
        <begin position="1"/>
        <end position="22"/>
    </location>
</feature>
<dbReference type="Proteomes" id="UP000001072">
    <property type="component" value="Unassembled WGS sequence"/>
</dbReference>
<dbReference type="VEuPathDB" id="FungiDB:MELLADRAFT_123537"/>
<dbReference type="AlphaFoldDB" id="F4RBS1"/>
<dbReference type="InParanoid" id="F4RBS1"/>
<dbReference type="HOGENOM" id="CLU_2171614_0_0_1"/>
<protein>
    <submittedName>
        <fullName evidence="2">Secreted protein</fullName>
    </submittedName>
</protein>
<evidence type="ECO:0000313" key="2">
    <source>
        <dbReference type="EMBL" id="EGG10152.1"/>
    </source>
</evidence>
<reference evidence="3" key="1">
    <citation type="journal article" date="2011" name="Proc. Natl. Acad. Sci. U.S.A.">
        <title>Obligate biotrophy features unraveled by the genomic analysis of rust fungi.</title>
        <authorList>
            <person name="Duplessis S."/>
            <person name="Cuomo C.A."/>
            <person name="Lin Y.-C."/>
            <person name="Aerts A."/>
            <person name="Tisserant E."/>
            <person name="Veneault-Fourrey C."/>
            <person name="Joly D.L."/>
            <person name="Hacquard S."/>
            <person name="Amselem J."/>
            <person name="Cantarel B.L."/>
            <person name="Chiu R."/>
            <person name="Coutinho P.M."/>
            <person name="Feau N."/>
            <person name="Field M."/>
            <person name="Frey P."/>
            <person name="Gelhaye E."/>
            <person name="Goldberg J."/>
            <person name="Grabherr M.G."/>
            <person name="Kodira C.D."/>
            <person name="Kohler A."/>
            <person name="Kuees U."/>
            <person name="Lindquist E.A."/>
            <person name="Lucas S.M."/>
            <person name="Mago R."/>
            <person name="Mauceli E."/>
            <person name="Morin E."/>
            <person name="Murat C."/>
            <person name="Pangilinan J.L."/>
            <person name="Park R."/>
            <person name="Pearson M."/>
            <person name="Quesneville H."/>
            <person name="Rouhier N."/>
            <person name="Sakthikumar S."/>
            <person name="Salamov A.A."/>
            <person name="Schmutz J."/>
            <person name="Selles B."/>
            <person name="Shapiro H."/>
            <person name="Tanguay P."/>
            <person name="Tuskan G.A."/>
            <person name="Henrissat B."/>
            <person name="Van de Peer Y."/>
            <person name="Rouze P."/>
            <person name="Ellis J.G."/>
            <person name="Dodds P.N."/>
            <person name="Schein J.E."/>
            <person name="Zhong S."/>
            <person name="Hamelin R.C."/>
            <person name="Grigoriev I.V."/>
            <person name="Szabo L.J."/>
            <person name="Martin F."/>
        </authorList>
    </citation>
    <scope>NUCLEOTIDE SEQUENCE [LARGE SCALE GENOMIC DNA]</scope>
    <source>
        <strain evidence="3">98AG31 / pathotype 3-4-7</strain>
    </source>
</reference>
<gene>
    <name evidence="2" type="ORF">MELLADRAFT_123537</name>
</gene>
<proteinExistence type="predicted"/>